<feature type="compositionally biased region" description="Acidic residues" evidence="1">
    <location>
        <begin position="158"/>
        <end position="168"/>
    </location>
</feature>
<evidence type="ECO:0000256" key="1">
    <source>
        <dbReference type="SAM" id="MobiDB-lite"/>
    </source>
</evidence>
<gene>
    <name evidence="2" type="ORF">Vbra_16464</name>
</gene>
<sequence length="725" mass="78549">MLRQTDIRRFLRPAPAPHKGDQEPQERHDEQPTDFSSPEPQAIANAIITQRQLAAPPPNASLCGVPPEKLAHVCDHMPTLEAIRLALLDKTMQDTCCSPFVIRHLIITPATHKLWRRASRAVLRQLRGRLTRLQTAAIATDEEVYSRGPDQDRPGEDTASDDGQQEDDELMQVVGGGTEGRRRALGHRSVYAKMLEGSAASLRKCRLEDKTTSNLPVTASPRPPRVTFGKLEEVVLCDALWQGVAKSRRWSLPALKTLVSSSLFIAPQNLMSWIKASPHLSHVHVTPISLPLLTSSLSAAPSLVNLTSLGCILLKWTDASSWEPLLSVLEAKWAMGANGRIHTLGVCLEMDDMEPDGILTSLRALAAAIQRLAGVGISAADTQVTAIPKVAPWNDHILSDGVNPPHQQVDSVAVPSSSSAAAACEPSVGGGRRAPLFPNMVPTDDHDDDNASGEMADAKPPQRPFRLFVRMPSGFDDRLLRLGLTASDVLPKKIVREMARVAKSMKVKTVSSTAPAGSFDDYVFESLTELTIQDSLLTDGVLPSLPAAPCSRFPRLQSVTFVLPSVHLPPPREAAPALLAQLALECLDTIGHVNEVALVFVPAQLDDIEAFRPQTCPINHLFTTPELAARLPSIKELFITTPYCVHGRFGDVQLDFITAVTHNTPGLKKVAFSERVTEQLASERTHPLRHSPAYLASAAVDGALASAGSPFVVVKTDGTELSLER</sequence>
<organism evidence="2 3">
    <name type="scientific">Vitrella brassicaformis (strain CCMP3155)</name>
    <dbReference type="NCBI Taxonomy" id="1169540"/>
    <lineage>
        <taxon>Eukaryota</taxon>
        <taxon>Sar</taxon>
        <taxon>Alveolata</taxon>
        <taxon>Colpodellida</taxon>
        <taxon>Vitrellaceae</taxon>
        <taxon>Vitrella</taxon>
    </lineage>
</organism>
<feature type="region of interest" description="Disordered" evidence="1">
    <location>
        <begin position="1"/>
        <end position="38"/>
    </location>
</feature>
<dbReference type="Proteomes" id="UP000041254">
    <property type="component" value="Unassembled WGS sequence"/>
</dbReference>
<protein>
    <submittedName>
        <fullName evidence="2">Uncharacterized protein</fullName>
    </submittedName>
</protein>
<evidence type="ECO:0000313" key="3">
    <source>
        <dbReference type="Proteomes" id="UP000041254"/>
    </source>
</evidence>
<dbReference type="VEuPathDB" id="CryptoDB:Vbra_16464"/>
<accession>A0A0G4FYF3</accession>
<dbReference type="PhylomeDB" id="A0A0G4FYF3"/>
<keyword evidence="3" id="KW-1185">Reference proteome</keyword>
<evidence type="ECO:0000313" key="2">
    <source>
        <dbReference type="EMBL" id="CEM20461.1"/>
    </source>
</evidence>
<feature type="region of interest" description="Disordered" evidence="1">
    <location>
        <begin position="140"/>
        <end position="168"/>
    </location>
</feature>
<dbReference type="AlphaFoldDB" id="A0A0G4FYF3"/>
<feature type="compositionally biased region" description="Basic and acidic residues" evidence="1">
    <location>
        <begin position="18"/>
        <end position="31"/>
    </location>
</feature>
<proteinExistence type="predicted"/>
<name>A0A0G4FYF3_VITBC</name>
<dbReference type="EMBL" id="CDMY01000529">
    <property type="protein sequence ID" value="CEM20461.1"/>
    <property type="molecule type" value="Genomic_DNA"/>
</dbReference>
<dbReference type="InParanoid" id="A0A0G4FYF3"/>
<reference evidence="2 3" key="1">
    <citation type="submission" date="2014-11" db="EMBL/GenBank/DDBJ databases">
        <authorList>
            <person name="Zhu J."/>
            <person name="Qi W."/>
            <person name="Song R."/>
        </authorList>
    </citation>
    <scope>NUCLEOTIDE SEQUENCE [LARGE SCALE GENOMIC DNA]</scope>
</reference>